<comment type="caution">
    <text evidence="3">The sequence shown here is derived from an EMBL/GenBank/DDBJ whole genome shotgun (WGS) entry which is preliminary data.</text>
</comment>
<dbReference type="InterPro" id="IPR043129">
    <property type="entry name" value="ATPase_NBD"/>
</dbReference>
<dbReference type="PANTHER" id="PTHR11735:SF11">
    <property type="entry name" value="TRNA THREONYLCARBAMOYLADENOSINE BIOSYNTHESIS PROTEIN TSAB"/>
    <property type="match status" value="1"/>
</dbReference>
<dbReference type="AlphaFoldDB" id="A0A6N9QXH1"/>
<dbReference type="Gene3D" id="3.30.420.40">
    <property type="match status" value="2"/>
</dbReference>
<dbReference type="Pfam" id="PF00814">
    <property type="entry name" value="TsaD"/>
    <property type="match status" value="1"/>
</dbReference>
<dbReference type="InterPro" id="IPR022496">
    <property type="entry name" value="T6A_TsaB"/>
</dbReference>
<dbReference type="CDD" id="cd24032">
    <property type="entry name" value="ASKHA_NBD_TsaB"/>
    <property type="match status" value="1"/>
</dbReference>
<reference evidence="3 4" key="1">
    <citation type="submission" date="2019-11" db="EMBL/GenBank/DDBJ databases">
        <title>Draft genome sequence of Kocuria indica DP-K7, a methyl red degrading Actinobacterium.</title>
        <authorList>
            <person name="Kumaran S."/>
            <person name="Tischler D."/>
            <person name="Ngo A.C.R."/>
            <person name="Schultes F."/>
        </authorList>
    </citation>
    <scope>NUCLEOTIDE SEQUENCE [LARGE SCALE GENOMIC DNA]</scope>
    <source>
        <strain evidence="3 4">DP-K7</strain>
    </source>
</reference>
<dbReference type="NCBIfam" id="TIGR03725">
    <property type="entry name" value="T6A_YeaZ"/>
    <property type="match status" value="1"/>
</dbReference>
<sequence>MLVLSLDSSSIASVALSRDGEVLSRFDTTDTRSHAEALAPAVQDLMTEAGLTGADLDAVLVGTGPGPFTGLRAGLVTARTLGFAWDVPVHGMCSLDAVAFHVAPAALAAGHTEFVVVTDARRKELYRRSYRVHEDEFGPSIAPIDDPRVGAPEDAPALPCYGSGAALYPDRLSRAVPGFAELHPSAADLARAAWALTRRGHELSTDTSPLYLRDSDAKVPASPKRATR</sequence>
<dbReference type="EMBL" id="WMHZ01000006">
    <property type="protein sequence ID" value="NDO77713.1"/>
    <property type="molecule type" value="Genomic_DNA"/>
</dbReference>
<evidence type="ECO:0000259" key="2">
    <source>
        <dbReference type="Pfam" id="PF00814"/>
    </source>
</evidence>
<accession>A0A6N9QXH1</accession>
<dbReference type="Proteomes" id="UP000471026">
    <property type="component" value="Unassembled WGS sequence"/>
</dbReference>
<organism evidence="3 4">
    <name type="scientific">Kocuria marina subsp. indica</name>
    <dbReference type="NCBI Taxonomy" id="1049583"/>
    <lineage>
        <taxon>Bacteria</taxon>
        <taxon>Bacillati</taxon>
        <taxon>Actinomycetota</taxon>
        <taxon>Actinomycetes</taxon>
        <taxon>Micrococcales</taxon>
        <taxon>Micrococcaceae</taxon>
        <taxon>Kocuria</taxon>
    </lineage>
</organism>
<dbReference type="GO" id="GO:0002949">
    <property type="term" value="P:tRNA threonylcarbamoyladenosine modification"/>
    <property type="evidence" value="ECO:0007669"/>
    <property type="project" value="InterPro"/>
</dbReference>
<feature type="region of interest" description="Disordered" evidence="1">
    <location>
        <begin position="205"/>
        <end position="228"/>
    </location>
</feature>
<evidence type="ECO:0000256" key="1">
    <source>
        <dbReference type="SAM" id="MobiDB-lite"/>
    </source>
</evidence>
<protein>
    <submittedName>
        <fullName evidence="3">tRNA (Adenosine(37)-N6)-threonylcarbamoyltransferase complex dimerization subunit type 1 TsaB</fullName>
    </submittedName>
</protein>
<dbReference type="SUPFAM" id="SSF53067">
    <property type="entry name" value="Actin-like ATPase domain"/>
    <property type="match status" value="2"/>
</dbReference>
<keyword evidence="3" id="KW-0808">Transferase</keyword>
<gene>
    <name evidence="3" type="primary">tsaB</name>
    <name evidence="3" type="ORF">GKZ75_05570</name>
</gene>
<proteinExistence type="predicted"/>
<dbReference type="InterPro" id="IPR000905">
    <property type="entry name" value="Gcp-like_dom"/>
</dbReference>
<name>A0A6N9QXH1_9MICC</name>
<evidence type="ECO:0000313" key="3">
    <source>
        <dbReference type="EMBL" id="NDO77713.1"/>
    </source>
</evidence>
<dbReference type="PANTHER" id="PTHR11735">
    <property type="entry name" value="TRNA N6-ADENOSINE THREONYLCARBAMOYLTRANSFERASE"/>
    <property type="match status" value="1"/>
</dbReference>
<dbReference type="GO" id="GO:0005829">
    <property type="term" value="C:cytosol"/>
    <property type="evidence" value="ECO:0007669"/>
    <property type="project" value="TreeGrafter"/>
</dbReference>
<feature type="domain" description="Gcp-like" evidence="2">
    <location>
        <begin position="31"/>
        <end position="134"/>
    </location>
</feature>
<dbReference type="RefSeq" id="WP_162229138.1">
    <property type="nucleotide sequence ID" value="NZ_WMHZ01000006.1"/>
</dbReference>
<dbReference type="GO" id="GO:0016740">
    <property type="term" value="F:transferase activity"/>
    <property type="evidence" value="ECO:0007669"/>
    <property type="project" value="UniProtKB-KW"/>
</dbReference>
<evidence type="ECO:0000313" key="4">
    <source>
        <dbReference type="Proteomes" id="UP000471026"/>
    </source>
</evidence>